<dbReference type="CDD" id="cd07344">
    <property type="entry name" value="M48_yhfN_like"/>
    <property type="match status" value="1"/>
</dbReference>
<evidence type="ECO:0000313" key="2">
    <source>
        <dbReference type="EMBL" id="PIT92793.1"/>
    </source>
</evidence>
<keyword evidence="2" id="KW-0378">Hydrolase</keyword>
<dbReference type="PANTHER" id="PTHR30399:SF1">
    <property type="entry name" value="UTP PYROPHOSPHATASE"/>
    <property type="match status" value="1"/>
</dbReference>
<dbReference type="EMBL" id="PFBA01000008">
    <property type="protein sequence ID" value="PIT92793.1"/>
    <property type="molecule type" value="Genomic_DNA"/>
</dbReference>
<reference evidence="3" key="1">
    <citation type="submission" date="2017-09" db="EMBL/GenBank/DDBJ databases">
        <title>Depth-based differentiation of microbial function through sediment-hosted aquifers and enrichment of novel symbionts in the deep terrestrial subsurface.</title>
        <authorList>
            <person name="Probst A.J."/>
            <person name="Ladd B."/>
            <person name="Jarett J.K."/>
            <person name="Geller-Mcgrath D.E."/>
            <person name="Sieber C.M.K."/>
            <person name="Emerson J.B."/>
            <person name="Anantharaman K."/>
            <person name="Thomas B.C."/>
            <person name="Malmstrom R."/>
            <person name="Stieglmeier M."/>
            <person name="Klingl A."/>
            <person name="Woyke T."/>
            <person name="Ryan C.M."/>
            <person name="Banfield J.F."/>
        </authorList>
    </citation>
    <scope>NUCLEOTIDE SEQUENCE [LARGE SCALE GENOMIC DNA]</scope>
</reference>
<dbReference type="Gene3D" id="3.30.2010.10">
    <property type="entry name" value="Metalloproteases ('zincins'), catalytic domain"/>
    <property type="match status" value="1"/>
</dbReference>
<feature type="domain" description="YgjP-like metallopeptidase" evidence="1">
    <location>
        <begin position="66"/>
        <end position="162"/>
    </location>
</feature>
<comment type="caution">
    <text evidence="2">The sequence shown here is derived from an EMBL/GenBank/DDBJ whole genome shotgun (WGS) entry which is preliminary data.</text>
</comment>
<accession>A0A2M6WJ56</accession>
<dbReference type="Proteomes" id="UP000228635">
    <property type="component" value="Unassembled WGS sequence"/>
</dbReference>
<organism evidence="2 3">
    <name type="scientific">Candidatus Harrisonbacteria bacterium CG10_big_fil_rev_8_21_14_0_10_42_17</name>
    <dbReference type="NCBI Taxonomy" id="1974584"/>
    <lineage>
        <taxon>Bacteria</taxon>
        <taxon>Candidatus Harrisoniibacteriota</taxon>
    </lineage>
</organism>
<protein>
    <submittedName>
        <fullName evidence="2">Metal-dependent hydrolase</fullName>
    </submittedName>
</protein>
<dbReference type="GO" id="GO:0016787">
    <property type="term" value="F:hydrolase activity"/>
    <property type="evidence" value="ECO:0007669"/>
    <property type="project" value="UniProtKB-KW"/>
</dbReference>
<evidence type="ECO:0000313" key="3">
    <source>
        <dbReference type="Proteomes" id="UP000228635"/>
    </source>
</evidence>
<dbReference type="InterPro" id="IPR002725">
    <property type="entry name" value="YgjP-like_metallopeptidase"/>
</dbReference>
<evidence type="ECO:0000259" key="1">
    <source>
        <dbReference type="Pfam" id="PF01863"/>
    </source>
</evidence>
<dbReference type="PANTHER" id="PTHR30399">
    <property type="entry name" value="UNCHARACTERIZED PROTEIN YGJP"/>
    <property type="match status" value="1"/>
</dbReference>
<dbReference type="Pfam" id="PF01863">
    <property type="entry name" value="YgjP-like"/>
    <property type="match status" value="1"/>
</dbReference>
<gene>
    <name evidence="2" type="ORF">COU08_00495</name>
</gene>
<name>A0A2M6WJ56_9BACT</name>
<dbReference type="InterPro" id="IPR053136">
    <property type="entry name" value="UTP_pyrophosphatase-like"/>
</dbReference>
<sequence length="169" mass="20419">MKARRLRLAVHRDGSVHFTAPVGMSFFVVERFVHSKRRWLFRKIAFFKTIDTKLVRVFSKKDYLSYKDQALQLIQGRVQHFNSFYDFSFNAISIKNQKTRWGSCSRKGNLNFNYKLLFLPKVQRDYIVVHELCHLKEMNHSMKFWRLVQKTIPNYLNIKKRITKIRVML</sequence>
<dbReference type="AlphaFoldDB" id="A0A2M6WJ56"/>
<proteinExistence type="predicted"/>